<feature type="active site" description="Proton acceptor" evidence="4">
    <location>
        <position position="61"/>
    </location>
</feature>
<feature type="chain" id="PRO_5004794657" evidence="7">
    <location>
        <begin position="22"/>
        <end position="372"/>
    </location>
</feature>
<evidence type="ECO:0000256" key="3">
    <source>
        <dbReference type="ARBA" id="ARBA00023295"/>
    </source>
</evidence>
<proteinExistence type="inferred from homology"/>
<keyword evidence="2 6" id="KW-0378">Hydrolase</keyword>
<feature type="signal peptide" evidence="7">
    <location>
        <begin position="1"/>
        <end position="21"/>
    </location>
</feature>
<evidence type="ECO:0000256" key="2">
    <source>
        <dbReference type="ARBA" id="ARBA00022801"/>
    </source>
</evidence>
<accession>W0RNS4</accession>
<dbReference type="Pfam" id="PF04616">
    <property type="entry name" value="Glyco_hydro_43"/>
    <property type="match status" value="1"/>
</dbReference>
<name>W0RNS4_9BACT</name>
<sequence>MRYAMTMLPALRALRALPALALLACGGGGGGAGGGVVTPPPPVTPTAQQYVNPVLDVDFPDPAVTKSSDGFYYAYATQTTGLRIQVARSRDLVQWTTLGEALPNRPSWASESQNFWAPDVNEREGRFVMYYSAQIDASKRTNPSDGFCVGMATATTAAGPFTDVGHPVVCGPTFTTIDPMGFDDPQSGKRYLYWGSAGAPIVVQELAADRASFTAGSTPVSLVSPRAGNDPSAYDVGLIEGPWVTFHAPNYYLFFSGNACCGAAAHYAVMVARATSPTGPYDVLRNGAAAQPVLTGAGTWTAPGHNAVITDAAGVDWMLYHAINTANPFLIPGRTDISRRPMLLDRITWTNGWPVVGTAGNPTATPQTRPTP</sequence>
<protein>
    <submittedName>
        <fullName evidence="8">Glycoside hydrolase family 43</fullName>
    </submittedName>
</protein>
<evidence type="ECO:0000256" key="5">
    <source>
        <dbReference type="PIRSR" id="PIRSR606710-2"/>
    </source>
</evidence>
<dbReference type="KEGG" id="gba:J421_4458"/>
<feature type="active site" description="Proton donor" evidence="4">
    <location>
        <position position="240"/>
    </location>
</feature>
<dbReference type="GO" id="GO:0004553">
    <property type="term" value="F:hydrolase activity, hydrolyzing O-glycosyl compounds"/>
    <property type="evidence" value="ECO:0007669"/>
    <property type="project" value="InterPro"/>
</dbReference>
<dbReference type="AlphaFoldDB" id="W0RNS4"/>
<dbReference type="CDD" id="cd08999">
    <property type="entry name" value="GH43_ABN-like"/>
    <property type="match status" value="1"/>
</dbReference>
<keyword evidence="7" id="KW-0732">Signal</keyword>
<dbReference type="eggNOG" id="COG3507">
    <property type="taxonomic scope" value="Bacteria"/>
</dbReference>
<dbReference type="GO" id="GO:0005975">
    <property type="term" value="P:carbohydrate metabolic process"/>
    <property type="evidence" value="ECO:0007669"/>
    <property type="project" value="InterPro"/>
</dbReference>
<dbReference type="FunCoup" id="W0RNS4">
    <property type="interactions" value="34"/>
</dbReference>
<evidence type="ECO:0000313" key="8">
    <source>
        <dbReference type="EMBL" id="AHG91995.1"/>
    </source>
</evidence>
<dbReference type="Gene3D" id="2.115.10.20">
    <property type="entry name" value="Glycosyl hydrolase domain, family 43"/>
    <property type="match status" value="1"/>
</dbReference>
<keyword evidence="9" id="KW-1185">Reference proteome</keyword>
<dbReference type="PATRIC" id="fig|861299.3.peg.4513"/>
<gene>
    <name evidence="8" type="ORF">J421_4458</name>
</gene>
<dbReference type="InterPro" id="IPR051795">
    <property type="entry name" value="Glycosyl_Hydrlase_43"/>
</dbReference>
<evidence type="ECO:0000256" key="1">
    <source>
        <dbReference type="ARBA" id="ARBA00009865"/>
    </source>
</evidence>
<dbReference type="PANTHER" id="PTHR42812:SF5">
    <property type="entry name" value="ENDO-ARABINASE"/>
    <property type="match status" value="1"/>
</dbReference>
<evidence type="ECO:0000256" key="7">
    <source>
        <dbReference type="SAM" id="SignalP"/>
    </source>
</evidence>
<organism evidence="8 9">
    <name type="scientific">Gemmatirosa kalamazoonensis</name>
    <dbReference type="NCBI Taxonomy" id="861299"/>
    <lineage>
        <taxon>Bacteria</taxon>
        <taxon>Pseudomonadati</taxon>
        <taxon>Gemmatimonadota</taxon>
        <taxon>Gemmatimonadia</taxon>
        <taxon>Gemmatimonadales</taxon>
        <taxon>Gemmatimonadaceae</taxon>
        <taxon>Gemmatirosa</taxon>
    </lineage>
</organism>
<dbReference type="PANTHER" id="PTHR42812">
    <property type="entry name" value="BETA-XYLOSIDASE"/>
    <property type="match status" value="1"/>
</dbReference>
<keyword evidence="3 6" id="KW-0326">Glycosidase</keyword>
<comment type="similarity">
    <text evidence="1 6">Belongs to the glycosyl hydrolase 43 family.</text>
</comment>
<dbReference type="Proteomes" id="UP000019151">
    <property type="component" value="Chromosome"/>
</dbReference>
<evidence type="ECO:0000313" key="9">
    <source>
        <dbReference type="Proteomes" id="UP000019151"/>
    </source>
</evidence>
<dbReference type="SUPFAM" id="SSF75005">
    <property type="entry name" value="Arabinanase/levansucrase/invertase"/>
    <property type="match status" value="1"/>
</dbReference>
<dbReference type="STRING" id="861299.J421_4458"/>
<reference evidence="8 9" key="1">
    <citation type="journal article" date="2014" name="Genome Announc.">
        <title>Genome Sequence and Methylome of Soil Bacterium Gemmatirosa kalamazoonensis KBS708T, a Member of the Rarely Cultivated Gemmatimonadetes Phylum.</title>
        <authorList>
            <person name="Debruyn J.M."/>
            <person name="Radosevich M."/>
            <person name="Wommack K.E."/>
            <person name="Polson S.W."/>
            <person name="Hauser L.J."/>
            <person name="Fawaz M.N."/>
            <person name="Korlach J."/>
            <person name="Tsai Y.C."/>
        </authorList>
    </citation>
    <scope>NUCLEOTIDE SEQUENCE [LARGE SCALE GENOMIC DNA]</scope>
    <source>
        <strain evidence="8 9">KBS708</strain>
    </source>
</reference>
<dbReference type="InterPro" id="IPR006710">
    <property type="entry name" value="Glyco_hydro_43"/>
</dbReference>
<evidence type="ECO:0000256" key="4">
    <source>
        <dbReference type="PIRSR" id="PIRSR606710-1"/>
    </source>
</evidence>
<dbReference type="InParanoid" id="W0RNS4"/>
<dbReference type="EMBL" id="CP007128">
    <property type="protein sequence ID" value="AHG91995.1"/>
    <property type="molecule type" value="Genomic_DNA"/>
</dbReference>
<dbReference type="InterPro" id="IPR023296">
    <property type="entry name" value="Glyco_hydro_beta-prop_sf"/>
</dbReference>
<evidence type="ECO:0000256" key="6">
    <source>
        <dbReference type="RuleBase" id="RU361187"/>
    </source>
</evidence>
<dbReference type="RefSeq" id="WP_236646328.1">
    <property type="nucleotide sequence ID" value="NZ_CP007128.1"/>
</dbReference>
<feature type="site" description="Important for catalytic activity, responsible for pKa modulation of the active site Glu and correct orientation of both the proton donor and substrate" evidence="5">
    <location>
        <position position="178"/>
    </location>
</feature>
<dbReference type="HOGENOM" id="CLU_009397_5_1_0"/>